<evidence type="ECO:0000256" key="1">
    <source>
        <dbReference type="SAM" id="MobiDB-lite"/>
    </source>
</evidence>
<gene>
    <name evidence="2" type="ORF">HAX54_007154</name>
</gene>
<feature type="non-terminal residue" evidence="2">
    <location>
        <position position="101"/>
    </location>
</feature>
<proteinExistence type="predicted"/>
<dbReference type="EMBL" id="JACEIK010001367">
    <property type="protein sequence ID" value="MCD7468726.1"/>
    <property type="molecule type" value="Genomic_DNA"/>
</dbReference>
<accession>A0ABS8TCL1</accession>
<reference evidence="2 3" key="1">
    <citation type="journal article" date="2021" name="BMC Genomics">
        <title>Datura genome reveals duplications of psychoactive alkaloid biosynthetic genes and high mutation rate following tissue culture.</title>
        <authorList>
            <person name="Rajewski A."/>
            <person name="Carter-House D."/>
            <person name="Stajich J."/>
            <person name="Litt A."/>
        </authorList>
    </citation>
    <scope>NUCLEOTIDE SEQUENCE [LARGE SCALE GENOMIC DNA]</scope>
    <source>
        <strain evidence="2">AR-01</strain>
    </source>
</reference>
<protein>
    <submittedName>
        <fullName evidence="2">Uncharacterized protein</fullName>
    </submittedName>
</protein>
<evidence type="ECO:0000313" key="2">
    <source>
        <dbReference type="EMBL" id="MCD7468726.1"/>
    </source>
</evidence>
<sequence>SHLLRGVALSGGNVTAERPGGDPSAPRGFKANDKMMLPLPRTHDGSHHTPNAFEAEEVAGGESSSSSYTISPIIVLHQLFPARYDGRIPTLSREKYGSIRM</sequence>
<evidence type="ECO:0000313" key="3">
    <source>
        <dbReference type="Proteomes" id="UP000823775"/>
    </source>
</evidence>
<organism evidence="2 3">
    <name type="scientific">Datura stramonium</name>
    <name type="common">Jimsonweed</name>
    <name type="synonym">Common thornapple</name>
    <dbReference type="NCBI Taxonomy" id="4076"/>
    <lineage>
        <taxon>Eukaryota</taxon>
        <taxon>Viridiplantae</taxon>
        <taxon>Streptophyta</taxon>
        <taxon>Embryophyta</taxon>
        <taxon>Tracheophyta</taxon>
        <taxon>Spermatophyta</taxon>
        <taxon>Magnoliopsida</taxon>
        <taxon>eudicotyledons</taxon>
        <taxon>Gunneridae</taxon>
        <taxon>Pentapetalae</taxon>
        <taxon>asterids</taxon>
        <taxon>lamiids</taxon>
        <taxon>Solanales</taxon>
        <taxon>Solanaceae</taxon>
        <taxon>Solanoideae</taxon>
        <taxon>Datureae</taxon>
        <taxon>Datura</taxon>
    </lineage>
</organism>
<comment type="caution">
    <text evidence="2">The sequence shown here is derived from an EMBL/GenBank/DDBJ whole genome shotgun (WGS) entry which is preliminary data.</text>
</comment>
<name>A0ABS8TCL1_DATST</name>
<keyword evidence="3" id="KW-1185">Reference proteome</keyword>
<dbReference type="Proteomes" id="UP000823775">
    <property type="component" value="Unassembled WGS sequence"/>
</dbReference>
<feature type="region of interest" description="Disordered" evidence="1">
    <location>
        <begin position="1"/>
        <end position="49"/>
    </location>
</feature>
<feature type="non-terminal residue" evidence="2">
    <location>
        <position position="1"/>
    </location>
</feature>